<accession>A0ABY9RK45</accession>
<dbReference type="SUPFAM" id="SSF53254">
    <property type="entry name" value="Phosphoglycerate mutase-like"/>
    <property type="match status" value="1"/>
</dbReference>
<dbReference type="Gene3D" id="3.40.50.1240">
    <property type="entry name" value="Phosphoglycerate mutase-like"/>
    <property type="match status" value="1"/>
</dbReference>
<dbReference type="Pfam" id="PF00300">
    <property type="entry name" value="His_Phos_1"/>
    <property type="match status" value="1"/>
</dbReference>
<dbReference type="PANTHER" id="PTHR20935">
    <property type="entry name" value="PHOSPHOGLYCERATE MUTASE-RELATED"/>
    <property type="match status" value="1"/>
</dbReference>
<proteinExistence type="predicted"/>
<keyword evidence="1" id="KW-0378">Hydrolase</keyword>
<dbReference type="SMART" id="SM00855">
    <property type="entry name" value="PGAM"/>
    <property type="match status" value="1"/>
</dbReference>
<name>A0ABY9RK45_9BURK</name>
<dbReference type="Proteomes" id="UP001181355">
    <property type="component" value="Chromosome"/>
</dbReference>
<reference evidence="2" key="1">
    <citation type="submission" date="2023-09" db="EMBL/GenBank/DDBJ databases">
        <title>Undibacterium sp. 20NA77.5 isolated from freshwater.</title>
        <authorList>
            <person name="Le V."/>
            <person name="Ko S.-R."/>
            <person name="Ahn C.-Y."/>
            <person name="Oh H.-M."/>
        </authorList>
    </citation>
    <scope>NUCLEOTIDE SEQUENCE</scope>
    <source>
        <strain evidence="2">20NA77.5</strain>
    </source>
</reference>
<gene>
    <name evidence="2" type="ORF">RF679_04815</name>
</gene>
<dbReference type="RefSeq" id="WP_309483086.1">
    <property type="nucleotide sequence ID" value="NZ_CP133720.1"/>
</dbReference>
<dbReference type="CDD" id="cd07067">
    <property type="entry name" value="HP_PGM_like"/>
    <property type="match status" value="1"/>
</dbReference>
<dbReference type="PANTHER" id="PTHR20935:SF1">
    <property type="entry name" value="SLL1549 PROTEIN"/>
    <property type="match status" value="1"/>
</dbReference>
<evidence type="ECO:0000256" key="1">
    <source>
        <dbReference type="ARBA" id="ARBA00022801"/>
    </source>
</evidence>
<protein>
    <submittedName>
        <fullName evidence="2">Histidine phosphatase family protein</fullName>
    </submittedName>
</protein>
<dbReference type="InterPro" id="IPR029033">
    <property type="entry name" value="His_PPase_superfam"/>
</dbReference>
<dbReference type="InterPro" id="IPR051021">
    <property type="entry name" value="Mito_Ser/Thr_phosphatase"/>
</dbReference>
<dbReference type="EMBL" id="CP133720">
    <property type="protein sequence ID" value="WMW81607.1"/>
    <property type="molecule type" value="Genomic_DNA"/>
</dbReference>
<keyword evidence="3" id="KW-1185">Reference proteome</keyword>
<evidence type="ECO:0000313" key="3">
    <source>
        <dbReference type="Proteomes" id="UP001181355"/>
    </source>
</evidence>
<evidence type="ECO:0000313" key="2">
    <source>
        <dbReference type="EMBL" id="WMW81607.1"/>
    </source>
</evidence>
<sequence>MDLILWRHAEAEDLVHGMDDLARRLTPKGRKQANKMGTWLDSMLPEGCRILVSPSTRTIETVQALGRKYKIMDELAPEAKPEHILAVANWPESRDPVLIVGHQPGLGQAASLIIQPFQPQCAIRKGSVWWISQKQHAAEGLKTYLKTIVAPDLLPR</sequence>
<dbReference type="InterPro" id="IPR013078">
    <property type="entry name" value="His_Pase_superF_clade-1"/>
</dbReference>
<organism evidence="2 3">
    <name type="scientific">Undibacterium cyanobacteriorum</name>
    <dbReference type="NCBI Taxonomy" id="3073561"/>
    <lineage>
        <taxon>Bacteria</taxon>
        <taxon>Pseudomonadati</taxon>
        <taxon>Pseudomonadota</taxon>
        <taxon>Betaproteobacteria</taxon>
        <taxon>Burkholderiales</taxon>
        <taxon>Oxalobacteraceae</taxon>
        <taxon>Undibacterium</taxon>
    </lineage>
</organism>